<dbReference type="Pfam" id="PF01638">
    <property type="entry name" value="HxlR"/>
    <property type="match status" value="1"/>
</dbReference>
<evidence type="ECO:0000259" key="4">
    <source>
        <dbReference type="PROSITE" id="PS51118"/>
    </source>
</evidence>
<dbReference type="EMBL" id="JAERSE020000003">
    <property type="protein sequence ID" value="MCA6067971.1"/>
    <property type="molecule type" value="Genomic_DNA"/>
</dbReference>
<keyword evidence="2" id="KW-0238">DNA-binding</keyword>
<dbReference type="Proteomes" id="UP000618240">
    <property type="component" value="Unassembled WGS sequence"/>
</dbReference>
<keyword evidence="1" id="KW-0805">Transcription regulation</keyword>
<accession>A0ABS8A1W3</accession>
<evidence type="ECO:0000256" key="2">
    <source>
        <dbReference type="ARBA" id="ARBA00023125"/>
    </source>
</evidence>
<protein>
    <submittedName>
        <fullName evidence="5">Helix-turn-helix transcriptional regulator</fullName>
    </submittedName>
</protein>
<dbReference type="InterPro" id="IPR036390">
    <property type="entry name" value="WH_DNA-bd_sf"/>
</dbReference>
<proteinExistence type="predicted"/>
<reference evidence="5 6" key="1">
    <citation type="submission" date="2021-09" db="EMBL/GenBank/DDBJ databases">
        <title>Genome sequencing and assembly of Chryseobacterium sp. RG1.</title>
        <authorList>
            <person name="Chhetri G."/>
        </authorList>
    </citation>
    <scope>NUCLEOTIDE SEQUENCE [LARGE SCALE GENOMIC DNA]</scope>
    <source>
        <strain evidence="5 6">RG1</strain>
    </source>
</reference>
<comment type="caution">
    <text evidence="5">The sequence shown here is derived from an EMBL/GenBank/DDBJ whole genome shotgun (WGS) entry which is preliminary data.</text>
</comment>
<keyword evidence="6" id="KW-1185">Reference proteome</keyword>
<dbReference type="PANTHER" id="PTHR33204:SF29">
    <property type="entry name" value="TRANSCRIPTIONAL REGULATOR"/>
    <property type="match status" value="1"/>
</dbReference>
<evidence type="ECO:0000256" key="1">
    <source>
        <dbReference type="ARBA" id="ARBA00023015"/>
    </source>
</evidence>
<dbReference type="RefSeq" id="WP_225689104.1">
    <property type="nucleotide sequence ID" value="NZ_JAERSE020000003.1"/>
</dbReference>
<dbReference type="PANTHER" id="PTHR33204">
    <property type="entry name" value="TRANSCRIPTIONAL REGULATOR, MARR FAMILY"/>
    <property type="match status" value="1"/>
</dbReference>
<dbReference type="SUPFAM" id="SSF46785">
    <property type="entry name" value="Winged helix' DNA-binding domain"/>
    <property type="match status" value="1"/>
</dbReference>
<evidence type="ECO:0000313" key="6">
    <source>
        <dbReference type="Proteomes" id="UP000618240"/>
    </source>
</evidence>
<dbReference type="InterPro" id="IPR036388">
    <property type="entry name" value="WH-like_DNA-bd_sf"/>
</dbReference>
<sequence length="125" mass="14736">MELQKIEIDEIGETENQCPSDVFLQIIKGKCKTTLIVLIKKGRNRFGELRRTLPTISERMLAKQLEELVKDGILTRQSFGEVPPRVEYYLTDYGETIYPIIKEMRKWGYLHIERQISSEYDIKKI</sequence>
<evidence type="ECO:0000256" key="3">
    <source>
        <dbReference type="ARBA" id="ARBA00023163"/>
    </source>
</evidence>
<dbReference type="Gene3D" id="1.10.10.10">
    <property type="entry name" value="Winged helix-like DNA-binding domain superfamily/Winged helix DNA-binding domain"/>
    <property type="match status" value="1"/>
</dbReference>
<organism evidence="5 6">
    <name type="scientific">Chryseobacterium tagetis</name>
    <dbReference type="NCBI Taxonomy" id="2801334"/>
    <lineage>
        <taxon>Bacteria</taxon>
        <taxon>Pseudomonadati</taxon>
        <taxon>Bacteroidota</taxon>
        <taxon>Flavobacteriia</taxon>
        <taxon>Flavobacteriales</taxon>
        <taxon>Weeksellaceae</taxon>
        <taxon>Chryseobacterium group</taxon>
        <taxon>Chryseobacterium</taxon>
    </lineage>
</organism>
<feature type="domain" description="HTH hxlR-type" evidence="4">
    <location>
        <begin position="18"/>
        <end position="116"/>
    </location>
</feature>
<dbReference type="PROSITE" id="PS51118">
    <property type="entry name" value="HTH_HXLR"/>
    <property type="match status" value="1"/>
</dbReference>
<keyword evidence="3" id="KW-0804">Transcription</keyword>
<gene>
    <name evidence="5" type="ORF">JI747_012320</name>
</gene>
<evidence type="ECO:0000313" key="5">
    <source>
        <dbReference type="EMBL" id="MCA6067971.1"/>
    </source>
</evidence>
<dbReference type="InterPro" id="IPR002577">
    <property type="entry name" value="HTH_HxlR"/>
</dbReference>
<name>A0ABS8A1W3_9FLAO</name>